<dbReference type="Pfam" id="PF02413">
    <property type="entry name" value="Caudo_TAP"/>
    <property type="match status" value="1"/>
</dbReference>
<sequence length="197" mass="22289">MTIEFDKYGYAIESGIVTVYNISSETREYIGKTEEFITIGTGLPAHSYLDKPLNAKDGFAVCRNADFSDWEYVADYRGKTRYSTVTKQEIIIKELGEYPQDSTNLIPFEFGKWNGTTWIVDESEKSAATIQSAALKKAELKSIADSEISWRQDAVDGGYAEPEEIVDIAEWKKYRVLLMRIDTSKAPDIEWPVSPEA</sequence>
<dbReference type="PANTHER" id="PTHR34413">
    <property type="entry name" value="PROPHAGE TAIL FIBER ASSEMBLY PROTEIN HOMOLOG TFAE-RELATED-RELATED"/>
    <property type="match status" value="1"/>
</dbReference>
<dbReference type="EMBL" id="CPYI01000003">
    <property type="protein sequence ID" value="CNE41938.1"/>
    <property type="molecule type" value="Genomic_DNA"/>
</dbReference>
<proteinExistence type="predicted"/>
<dbReference type="PANTHER" id="PTHR34413:SF2">
    <property type="entry name" value="PROPHAGE TAIL FIBER ASSEMBLY PROTEIN HOMOLOG TFAE-RELATED"/>
    <property type="match status" value="1"/>
</dbReference>
<accession>A0A0T9KYN4</accession>
<organism evidence="1 2">
    <name type="scientific">Yersinia kristensenii</name>
    <dbReference type="NCBI Taxonomy" id="28152"/>
    <lineage>
        <taxon>Bacteria</taxon>
        <taxon>Pseudomonadati</taxon>
        <taxon>Pseudomonadota</taxon>
        <taxon>Gammaproteobacteria</taxon>
        <taxon>Enterobacterales</taxon>
        <taxon>Yersiniaceae</taxon>
        <taxon>Yersinia</taxon>
    </lineage>
</organism>
<dbReference type="RefSeq" id="WP_050118689.1">
    <property type="nucleotide sequence ID" value="NZ_CAWMAB010000003.1"/>
</dbReference>
<name>A0A0T9KYN4_YERKR</name>
<reference evidence="1 2" key="1">
    <citation type="submission" date="2015-03" db="EMBL/GenBank/DDBJ databases">
        <authorList>
            <person name="Murphy D."/>
        </authorList>
    </citation>
    <scope>NUCLEOTIDE SEQUENCE [LARGE SCALE GENOMIC DNA]</scope>
    <source>
        <strain evidence="1 2">FCF326</strain>
    </source>
</reference>
<evidence type="ECO:0000313" key="1">
    <source>
        <dbReference type="EMBL" id="CNE41938.1"/>
    </source>
</evidence>
<gene>
    <name evidence="1" type="ORF">ERS008491_01237</name>
</gene>
<dbReference type="AlphaFoldDB" id="A0A0T9KYN4"/>
<dbReference type="InterPro" id="IPR051220">
    <property type="entry name" value="TFA_Chaperone"/>
</dbReference>
<protein>
    <submittedName>
        <fullName evidence="1">Putative tail fiber assembly protein</fullName>
    </submittedName>
</protein>
<evidence type="ECO:0000313" key="2">
    <source>
        <dbReference type="Proteomes" id="UP000045824"/>
    </source>
</evidence>
<dbReference type="InterPro" id="IPR003458">
    <property type="entry name" value="Phage_T4_Gp38_tail_assem"/>
</dbReference>
<dbReference type="Proteomes" id="UP000045824">
    <property type="component" value="Unassembled WGS sequence"/>
</dbReference>